<feature type="domain" description="Nmd3 N-terminal" evidence="8">
    <location>
        <begin position="7"/>
        <end position="232"/>
    </location>
</feature>
<evidence type="ECO:0000259" key="10">
    <source>
        <dbReference type="Pfam" id="PF21193"/>
    </source>
</evidence>
<sequence length="476" mass="54668">MEGCALCCLCGAQMVYNPSGMCLACLKSRVDITQDLQKENIVHFCRNCGRYLRPPWMHLQLESPELLQLCLKKVKGLNKVKMIDANFVYTEPHSRRLKVKITVQKEVHTNTTLEQTFVADFVVQNLQCEDCQKSFTPHTWVAKVQVRQRVEHQRTFYYLEQLLLKHKANDHVTKVKQQDNGLDFEFINKSHAGRFVDFLHSVVPIRVNTSKTLISHDASDNTYNYKYTFVSEIVPLCKNDLVILPKEFNAGGIGPLVLVRKVSNVITVINPCTLQTSDILPDRYWKNTFKSFANQKQLTEFIVLDIEEERNYGKSSSMDVDKKPVNKKFTLIDLEVARADRVGVPGNSFRIKSHLGNILRVGDSVLGYDMAVMINNADDEDSLGQYTPDVILVKKIYPELARAGRKRIFKLERMDLEKEGKDYDEFLDELEQDPDLRANVNLYRNPEVREEVKVEDETFPAVKLEELIGALTLNDS</sequence>
<comment type="caution">
    <text evidence="11">The sequence shown here is derived from an EMBL/GenBank/DDBJ whole genome shotgun (WGS) entry which is preliminary data.</text>
</comment>
<dbReference type="InterPro" id="IPR039768">
    <property type="entry name" value="Nmd3"/>
</dbReference>
<gene>
    <name evidence="11" type="ORF">SteCoe_14944</name>
</gene>
<dbReference type="GO" id="GO:0015031">
    <property type="term" value="P:protein transport"/>
    <property type="evidence" value="ECO:0007669"/>
    <property type="project" value="UniProtKB-KW"/>
</dbReference>
<evidence type="ECO:0000256" key="7">
    <source>
        <dbReference type="RuleBase" id="RU364108"/>
    </source>
</evidence>
<evidence type="ECO:0000256" key="6">
    <source>
        <dbReference type="ARBA" id="ARBA00023242"/>
    </source>
</evidence>
<reference evidence="11 12" key="1">
    <citation type="submission" date="2016-11" db="EMBL/GenBank/DDBJ databases">
        <title>The macronuclear genome of Stentor coeruleus: a giant cell with tiny introns.</title>
        <authorList>
            <person name="Slabodnick M."/>
            <person name="Ruby J.G."/>
            <person name="Reiff S.B."/>
            <person name="Swart E.C."/>
            <person name="Gosai S."/>
            <person name="Prabakaran S."/>
            <person name="Witkowska E."/>
            <person name="Larue G.E."/>
            <person name="Fisher S."/>
            <person name="Freeman R.M."/>
            <person name="Gunawardena J."/>
            <person name="Chu W."/>
            <person name="Stover N.A."/>
            <person name="Gregory B.D."/>
            <person name="Nowacki M."/>
            <person name="Derisi J."/>
            <person name="Roy S.W."/>
            <person name="Marshall W.F."/>
            <person name="Sood P."/>
        </authorList>
    </citation>
    <scope>NUCLEOTIDE SEQUENCE [LARGE SCALE GENOMIC DNA]</scope>
    <source>
        <strain evidence="11">WM001</strain>
    </source>
</reference>
<evidence type="ECO:0000259" key="9">
    <source>
        <dbReference type="Pfam" id="PF21192"/>
    </source>
</evidence>
<keyword evidence="12" id="KW-1185">Reference proteome</keyword>
<accession>A0A1R2C4W3</accession>
<evidence type="ECO:0000256" key="1">
    <source>
        <dbReference type="ARBA" id="ARBA00009794"/>
    </source>
</evidence>
<dbReference type="InterPro" id="IPR007064">
    <property type="entry name" value="Nmd3_N"/>
</dbReference>
<feature type="domain" description="60S ribosomal export protein NMD3 OB-fold" evidence="9">
    <location>
        <begin position="298"/>
        <end position="395"/>
    </location>
</feature>
<organism evidence="11 12">
    <name type="scientific">Stentor coeruleus</name>
    <dbReference type="NCBI Taxonomy" id="5963"/>
    <lineage>
        <taxon>Eukaryota</taxon>
        <taxon>Sar</taxon>
        <taxon>Alveolata</taxon>
        <taxon>Ciliophora</taxon>
        <taxon>Postciliodesmatophora</taxon>
        <taxon>Heterotrichea</taxon>
        <taxon>Heterotrichida</taxon>
        <taxon>Stentoridae</taxon>
        <taxon>Stentor</taxon>
    </lineage>
</organism>
<dbReference type="Pfam" id="PF21192">
    <property type="entry name" value="OB_NMD3"/>
    <property type="match status" value="1"/>
</dbReference>
<proteinExistence type="inferred from homology"/>
<evidence type="ECO:0000313" key="11">
    <source>
        <dbReference type="EMBL" id="OMJ84020.1"/>
    </source>
</evidence>
<evidence type="ECO:0000256" key="3">
    <source>
        <dbReference type="ARBA" id="ARBA00022448"/>
    </source>
</evidence>
<evidence type="ECO:0000313" key="12">
    <source>
        <dbReference type="Proteomes" id="UP000187209"/>
    </source>
</evidence>
<protein>
    <recommendedName>
        <fullName evidence="2 7">60S ribosomal export protein NMD3</fullName>
    </recommendedName>
</protein>
<comment type="function">
    <text evidence="7">Acts as an adapter for the XPO1/CRM1-mediated export of the 60S ribosomal subunit.</text>
</comment>
<dbReference type="PANTHER" id="PTHR12746:SF2">
    <property type="entry name" value="60S RIBOSOMAL EXPORT PROTEIN NMD3"/>
    <property type="match status" value="1"/>
</dbReference>
<comment type="subcellular location">
    <subcellularLocation>
        <location evidence="7">Cytoplasm</location>
    </subcellularLocation>
    <subcellularLocation>
        <location evidence="7">Nucleus</location>
    </subcellularLocation>
</comment>
<keyword evidence="5 7" id="KW-0653">Protein transport</keyword>
<dbReference type="OrthoDB" id="203821at2759"/>
<dbReference type="GO" id="GO:0043023">
    <property type="term" value="F:ribosomal large subunit binding"/>
    <property type="evidence" value="ECO:0007669"/>
    <property type="project" value="InterPro"/>
</dbReference>
<dbReference type="InterPro" id="IPR048898">
    <property type="entry name" value="OB_NMD3"/>
</dbReference>
<dbReference type="Proteomes" id="UP000187209">
    <property type="component" value="Unassembled WGS sequence"/>
</dbReference>
<dbReference type="Pfam" id="PF04981">
    <property type="entry name" value="NMD3"/>
    <property type="match status" value="1"/>
</dbReference>
<keyword evidence="4 7" id="KW-0963">Cytoplasm</keyword>
<dbReference type="EMBL" id="MPUH01000283">
    <property type="protein sequence ID" value="OMJ84020.1"/>
    <property type="molecule type" value="Genomic_DNA"/>
</dbReference>
<keyword evidence="6 7" id="KW-0539">Nucleus</keyword>
<dbReference type="GO" id="GO:0000055">
    <property type="term" value="P:ribosomal large subunit export from nucleus"/>
    <property type="evidence" value="ECO:0007669"/>
    <property type="project" value="TreeGrafter"/>
</dbReference>
<dbReference type="PANTHER" id="PTHR12746">
    <property type="entry name" value="NONSENSE-MEDIATED MRNA DECAY PROTEIN 3"/>
    <property type="match status" value="1"/>
</dbReference>
<feature type="domain" description="60S ribosomal export protein NMD3 SH3" evidence="10">
    <location>
        <begin position="236"/>
        <end position="281"/>
    </location>
</feature>
<keyword evidence="3 7" id="KW-0813">Transport</keyword>
<dbReference type="InterPro" id="IPR048899">
    <property type="entry name" value="NMD_SH3"/>
</dbReference>
<evidence type="ECO:0000256" key="4">
    <source>
        <dbReference type="ARBA" id="ARBA00022490"/>
    </source>
</evidence>
<evidence type="ECO:0000256" key="2">
    <source>
        <dbReference type="ARBA" id="ARBA00017035"/>
    </source>
</evidence>
<dbReference type="GO" id="GO:0005737">
    <property type="term" value="C:cytoplasm"/>
    <property type="evidence" value="ECO:0007669"/>
    <property type="project" value="UniProtKB-SubCell"/>
</dbReference>
<evidence type="ECO:0000259" key="8">
    <source>
        <dbReference type="Pfam" id="PF04981"/>
    </source>
</evidence>
<comment type="similarity">
    <text evidence="1 7">Belongs to the NMD3 family.</text>
</comment>
<evidence type="ECO:0000256" key="5">
    <source>
        <dbReference type="ARBA" id="ARBA00022927"/>
    </source>
</evidence>
<dbReference type="Pfam" id="PF21193">
    <property type="entry name" value="NMD_SH3"/>
    <property type="match status" value="1"/>
</dbReference>
<name>A0A1R2C4W3_9CILI</name>
<dbReference type="GO" id="GO:0005634">
    <property type="term" value="C:nucleus"/>
    <property type="evidence" value="ECO:0007669"/>
    <property type="project" value="UniProtKB-SubCell"/>
</dbReference>
<dbReference type="AlphaFoldDB" id="A0A1R2C4W3"/>